<evidence type="ECO:0000256" key="9">
    <source>
        <dbReference type="ARBA" id="ARBA00034049"/>
    </source>
</evidence>
<evidence type="ECO:0000256" key="3">
    <source>
        <dbReference type="ARBA" id="ARBA00022989"/>
    </source>
</evidence>
<accession>A0A3P8VQM9</accession>
<evidence type="ECO:0000259" key="13">
    <source>
        <dbReference type="Pfam" id="PF09335"/>
    </source>
</evidence>
<comment type="catalytic activity">
    <reaction evidence="9">
        <text>cholesterol(in) = cholesterol(out)</text>
        <dbReference type="Rhea" id="RHEA:39747"/>
        <dbReference type="ChEBI" id="CHEBI:16113"/>
    </reaction>
</comment>
<evidence type="ECO:0000313" key="14">
    <source>
        <dbReference type="Ensembl" id="ENSCSEP00000014770.1"/>
    </source>
</evidence>
<reference evidence="14" key="3">
    <citation type="submission" date="2025-09" db="UniProtKB">
        <authorList>
            <consortium name="Ensembl"/>
        </authorList>
    </citation>
    <scope>IDENTIFICATION</scope>
</reference>
<dbReference type="GO" id="GO:0000045">
    <property type="term" value="P:autophagosome assembly"/>
    <property type="evidence" value="ECO:0007669"/>
    <property type="project" value="TreeGrafter"/>
</dbReference>
<evidence type="ECO:0000313" key="15">
    <source>
        <dbReference type="Proteomes" id="UP000265120"/>
    </source>
</evidence>
<comment type="catalytic activity">
    <reaction evidence="7">
        <text>a 1,2-diacyl-sn-glycero-3-phosphocholine(in) = a 1,2-diacyl-sn-glycero-3-phosphocholine(out)</text>
        <dbReference type="Rhea" id="RHEA:38571"/>
        <dbReference type="ChEBI" id="CHEBI:57643"/>
    </reaction>
</comment>
<comment type="subcellular location">
    <subcellularLocation>
        <location evidence="1">Membrane</location>
        <topology evidence="1">Multi-pass membrane protein</topology>
    </subcellularLocation>
</comment>
<evidence type="ECO:0000256" key="8">
    <source>
        <dbReference type="ARBA" id="ARBA00025797"/>
    </source>
</evidence>
<evidence type="ECO:0000256" key="12">
    <source>
        <dbReference type="SAM" id="Phobius"/>
    </source>
</evidence>
<dbReference type="GeneTree" id="ENSGT00940000156956"/>
<comment type="similarity">
    <text evidence="8">Belongs to the TMEM41 family.</text>
</comment>
<evidence type="ECO:0000256" key="10">
    <source>
        <dbReference type="ARBA" id="ARBA00039252"/>
    </source>
</evidence>
<dbReference type="InterPro" id="IPR032816">
    <property type="entry name" value="VTT_dom"/>
</dbReference>
<evidence type="ECO:0000256" key="11">
    <source>
        <dbReference type="ARBA" id="ARBA00045607"/>
    </source>
</evidence>
<dbReference type="GO" id="GO:0005789">
    <property type="term" value="C:endoplasmic reticulum membrane"/>
    <property type="evidence" value="ECO:0007669"/>
    <property type="project" value="TreeGrafter"/>
</dbReference>
<keyword evidence="4 12" id="KW-0472">Membrane</keyword>
<dbReference type="PANTHER" id="PTHR43220:SF18">
    <property type="entry name" value="TRANSMEMBRANE PROTEIN 41B"/>
    <property type="match status" value="1"/>
</dbReference>
<proteinExistence type="inferred from homology"/>
<dbReference type="AlphaFoldDB" id="A0A3P8VQM9"/>
<sequence length="265" mass="30007">MIIFLFQTPELHIPTKECIFTLLCVIDMLKGKKVINMKICAICSTDMYFNIFFSDEMKKIKIPKDMEDAKALGTVLSKYKDTFYTQVLVAYFTTYVFLQTFAIPGSIFLSILSGYLYPFPLALFLVCLCSGLGASFCYMLSYLVGRPIVYKYLKERAKKTSEQVDRHRDHLINYIIFLRITPFLPNWFINITSPVINVPLGVFFIGTFIGVAPPSFVAINAGTTLYKLTTAGEAVSWNSLAVLGILAVISILPVCFQKKLRKKLE</sequence>
<reference evidence="14 15" key="1">
    <citation type="journal article" date="2014" name="Nat. Genet.">
        <title>Whole-genome sequence of a flatfish provides insights into ZW sex chromosome evolution and adaptation to a benthic lifestyle.</title>
        <authorList>
            <person name="Chen S."/>
            <person name="Zhang G."/>
            <person name="Shao C."/>
            <person name="Huang Q."/>
            <person name="Liu G."/>
            <person name="Zhang P."/>
            <person name="Song W."/>
            <person name="An N."/>
            <person name="Chalopin D."/>
            <person name="Volff J.N."/>
            <person name="Hong Y."/>
            <person name="Li Q."/>
            <person name="Sha Z."/>
            <person name="Zhou H."/>
            <person name="Xie M."/>
            <person name="Yu Q."/>
            <person name="Liu Y."/>
            <person name="Xiang H."/>
            <person name="Wang N."/>
            <person name="Wu K."/>
            <person name="Yang C."/>
            <person name="Zhou Q."/>
            <person name="Liao X."/>
            <person name="Yang L."/>
            <person name="Hu Q."/>
            <person name="Zhang J."/>
            <person name="Meng L."/>
            <person name="Jin L."/>
            <person name="Tian Y."/>
            <person name="Lian J."/>
            <person name="Yang J."/>
            <person name="Miao G."/>
            <person name="Liu S."/>
            <person name="Liang Z."/>
            <person name="Yan F."/>
            <person name="Li Y."/>
            <person name="Sun B."/>
            <person name="Zhang H."/>
            <person name="Zhang J."/>
            <person name="Zhu Y."/>
            <person name="Du M."/>
            <person name="Zhao Y."/>
            <person name="Schartl M."/>
            <person name="Tang Q."/>
            <person name="Wang J."/>
        </authorList>
    </citation>
    <scope>NUCLEOTIDE SEQUENCE</scope>
</reference>
<dbReference type="Ensembl" id="ENSCSET00000014948.1">
    <property type="protein sequence ID" value="ENSCSEP00000014770.1"/>
    <property type="gene ID" value="ENSCSEG00000009499.1"/>
</dbReference>
<organism evidence="14 15">
    <name type="scientific">Cynoglossus semilaevis</name>
    <name type="common">Tongue sole</name>
    <dbReference type="NCBI Taxonomy" id="244447"/>
    <lineage>
        <taxon>Eukaryota</taxon>
        <taxon>Metazoa</taxon>
        <taxon>Chordata</taxon>
        <taxon>Craniata</taxon>
        <taxon>Vertebrata</taxon>
        <taxon>Euteleostomi</taxon>
        <taxon>Actinopterygii</taxon>
        <taxon>Neopterygii</taxon>
        <taxon>Teleostei</taxon>
        <taxon>Neoteleostei</taxon>
        <taxon>Acanthomorphata</taxon>
        <taxon>Carangaria</taxon>
        <taxon>Pleuronectiformes</taxon>
        <taxon>Pleuronectoidei</taxon>
        <taxon>Cynoglossidae</taxon>
        <taxon>Cynoglossinae</taxon>
        <taxon>Cynoglossus</taxon>
    </lineage>
</organism>
<name>A0A3P8VQM9_CYNSE</name>
<evidence type="ECO:0000256" key="6">
    <source>
        <dbReference type="ARBA" id="ARBA00024615"/>
    </source>
</evidence>
<keyword evidence="15" id="KW-1185">Reference proteome</keyword>
<dbReference type="Proteomes" id="UP000265120">
    <property type="component" value="Chromosome 5"/>
</dbReference>
<feature type="transmembrane region" description="Helical" evidence="12">
    <location>
        <begin position="237"/>
        <end position="256"/>
    </location>
</feature>
<comment type="catalytic activity">
    <reaction evidence="6">
        <text>a 1,2-diacyl-sn-glycero-3-phosphoethanolamine(in) = a 1,2-diacyl-sn-glycero-3-phosphoethanolamine(out)</text>
        <dbReference type="Rhea" id="RHEA:38895"/>
        <dbReference type="ChEBI" id="CHEBI:64612"/>
    </reaction>
</comment>
<evidence type="ECO:0000256" key="4">
    <source>
        <dbReference type="ARBA" id="ARBA00023136"/>
    </source>
</evidence>
<evidence type="ECO:0000256" key="5">
    <source>
        <dbReference type="ARBA" id="ARBA00024479"/>
    </source>
</evidence>
<feature type="domain" description="VTT" evidence="13">
    <location>
        <begin position="103"/>
        <end position="222"/>
    </location>
</feature>
<dbReference type="InterPro" id="IPR045014">
    <property type="entry name" value="TM41A/B"/>
</dbReference>
<feature type="transmembrane region" description="Helical" evidence="12">
    <location>
        <begin position="195"/>
        <end position="217"/>
    </location>
</feature>
<evidence type="ECO:0000256" key="7">
    <source>
        <dbReference type="ARBA" id="ARBA00024631"/>
    </source>
</evidence>
<dbReference type="PANTHER" id="PTHR43220">
    <property type="match status" value="1"/>
</dbReference>
<keyword evidence="2 12" id="KW-0812">Transmembrane</keyword>
<dbReference type="OMA" id="CIKIPRD"/>
<evidence type="ECO:0000256" key="1">
    <source>
        <dbReference type="ARBA" id="ARBA00004141"/>
    </source>
</evidence>
<reference evidence="14" key="2">
    <citation type="submission" date="2025-08" db="UniProtKB">
        <authorList>
            <consortium name="Ensembl"/>
        </authorList>
    </citation>
    <scope>IDENTIFICATION</scope>
</reference>
<comment type="function">
    <text evidence="11">Phospholipid scramblase involved in lipid homeostasis and membrane dynamics processes. Has phospholipid scramblase activity toward cholesterol and phosphatidylserine, as well as phosphatidylethanolamine and phosphatidylcholine. Required for autophagosome formation: participates in early stages of autophagosome biogenesis at the endoplasmic reticulum (ER) membrane by reequilibrating the leaflets of the ER as lipids are extracted by ATG2 (ATG2A or ATG2B) to mediate autophagosome assembly. In addition to autophagy, involved in other processes in which phospholipid scramblase activity is required. Required for normal motor neuron development.</text>
</comment>
<comment type="catalytic activity">
    <reaction evidence="5">
        <text>a 1,2-diacyl-sn-glycero-3-phospho-L-serine(in) = a 1,2-diacyl-sn-glycero-3-phospho-L-serine(out)</text>
        <dbReference type="Rhea" id="RHEA:38663"/>
        <dbReference type="ChEBI" id="CHEBI:57262"/>
    </reaction>
</comment>
<feature type="transmembrane region" description="Helical" evidence="12">
    <location>
        <begin position="121"/>
        <end position="144"/>
    </location>
</feature>
<evidence type="ECO:0000256" key="2">
    <source>
        <dbReference type="ARBA" id="ARBA00022692"/>
    </source>
</evidence>
<dbReference type="Pfam" id="PF09335">
    <property type="entry name" value="VTT_dom"/>
    <property type="match status" value="1"/>
</dbReference>
<feature type="transmembrane region" description="Helical" evidence="12">
    <location>
        <begin position="88"/>
        <end position="115"/>
    </location>
</feature>
<keyword evidence="3 12" id="KW-1133">Transmembrane helix</keyword>
<protein>
    <recommendedName>
        <fullName evidence="10">Transmembrane protein 41B</fullName>
    </recommendedName>
</protein>